<keyword evidence="5 8" id="KW-1133">Transmembrane helix</keyword>
<evidence type="ECO:0000256" key="3">
    <source>
        <dbReference type="ARBA" id="ARBA00022475"/>
    </source>
</evidence>
<keyword evidence="4 8" id="KW-0812">Transmembrane</keyword>
<dbReference type="InterPro" id="IPR006665">
    <property type="entry name" value="OmpA-like"/>
</dbReference>
<gene>
    <name evidence="10" type="ORF">PP769_12545</name>
</gene>
<keyword evidence="11" id="KW-1185">Reference proteome</keyword>
<dbReference type="AlphaFoldDB" id="A0AA96JXJ9"/>
<evidence type="ECO:0000256" key="4">
    <source>
        <dbReference type="ARBA" id="ARBA00022692"/>
    </source>
</evidence>
<feature type="domain" description="OmpA-like" evidence="9">
    <location>
        <begin position="113"/>
        <end position="234"/>
    </location>
</feature>
<dbReference type="PANTHER" id="PTHR30329">
    <property type="entry name" value="STATOR ELEMENT OF FLAGELLAR MOTOR COMPLEX"/>
    <property type="match status" value="1"/>
</dbReference>
<dbReference type="KEGG" id="nall:PP769_12545"/>
<dbReference type="Gene3D" id="3.30.1330.60">
    <property type="entry name" value="OmpA-like domain"/>
    <property type="match status" value="1"/>
</dbReference>
<proteinExistence type="inferred from homology"/>
<dbReference type="CDD" id="cd07185">
    <property type="entry name" value="OmpA_C-like"/>
    <property type="match status" value="1"/>
</dbReference>
<sequence length="246" mass="27507">MKKKHEEHENHERWLVSYADFITLLFAFFVVMYSVSSVNEGKFKVLSESLVSSFNNKKTVGELSIVNLPINKNIPIQVKAKSSSTENAKAFLSVANAITAANIPQGVQITTTERGLNIRIKDDALFKSGSARLNPQIIEFIDLLAGLVKELPNRISVEGHTDNQPIRSTLYPSNWDLSTARANTLVRYLIDQHHLADYRLSSTGYAGTRPVELNDTPQGQASNRRVELIVLRDSRSDTESSHPYLP</sequence>
<dbReference type="RefSeq" id="WP_312640594.1">
    <property type="nucleotide sequence ID" value="NZ_CP116967.1"/>
</dbReference>
<keyword evidence="10" id="KW-0966">Cell projection</keyword>
<evidence type="ECO:0000256" key="7">
    <source>
        <dbReference type="PROSITE-ProRule" id="PRU00473"/>
    </source>
</evidence>
<dbReference type="SUPFAM" id="SSF103088">
    <property type="entry name" value="OmpA-like"/>
    <property type="match status" value="1"/>
</dbReference>
<dbReference type="EMBL" id="CP116967">
    <property type="protein sequence ID" value="WNM56804.1"/>
    <property type="molecule type" value="Genomic_DNA"/>
</dbReference>
<protein>
    <submittedName>
        <fullName evidence="10">Flagellar motor protein MotB</fullName>
    </submittedName>
</protein>
<dbReference type="GO" id="GO:0005886">
    <property type="term" value="C:plasma membrane"/>
    <property type="evidence" value="ECO:0007669"/>
    <property type="project" value="UniProtKB-SubCell"/>
</dbReference>
<evidence type="ECO:0000313" key="10">
    <source>
        <dbReference type="EMBL" id="WNM56804.1"/>
    </source>
</evidence>
<dbReference type="InterPro" id="IPR036737">
    <property type="entry name" value="OmpA-like_sf"/>
</dbReference>
<reference evidence="10 11" key="1">
    <citation type="submission" date="2023-01" db="EMBL/GenBank/DDBJ databases">
        <title>Cultivation and genomic characterization of new, ubiquitous marine nitrite-oxidizing bacteria from the Nitrospirales.</title>
        <authorList>
            <person name="Mueller A.J."/>
            <person name="Daebeler A."/>
            <person name="Herbold C.W."/>
            <person name="Kirkegaard R.H."/>
            <person name="Daims H."/>
        </authorList>
    </citation>
    <scope>NUCLEOTIDE SEQUENCE [LARGE SCALE GENOMIC DNA]</scope>
    <source>
        <strain evidence="10 11">VA</strain>
    </source>
</reference>
<comment type="subcellular location">
    <subcellularLocation>
        <location evidence="1">Cell membrane</location>
        <topology evidence="1">Single-pass membrane protein</topology>
    </subcellularLocation>
</comment>
<evidence type="ECO:0000256" key="1">
    <source>
        <dbReference type="ARBA" id="ARBA00004162"/>
    </source>
</evidence>
<comment type="similarity">
    <text evidence="2">Belongs to the MotB family.</text>
</comment>
<keyword evidence="3" id="KW-1003">Cell membrane</keyword>
<dbReference type="PANTHER" id="PTHR30329:SF21">
    <property type="entry name" value="LIPOPROTEIN YIAD-RELATED"/>
    <property type="match status" value="1"/>
</dbReference>
<accession>A0AA96JXJ9</accession>
<keyword evidence="10" id="KW-0282">Flagellum</keyword>
<dbReference type="Pfam" id="PF13677">
    <property type="entry name" value="MotB_plug"/>
    <property type="match status" value="1"/>
</dbReference>
<keyword evidence="10" id="KW-0969">Cilium</keyword>
<evidence type="ECO:0000256" key="6">
    <source>
        <dbReference type="ARBA" id="ARBA00023136"/>
    </source>
</evidence>
<organism evidence="10 11">
    <name type="scientific">Candidatus Nitrospira allomarina</name>
    <dbReference type="NCBI Taxonomy" id="3020900"/>
    <lineage>
        <taxon>Bacteria</taxon>
        <taxon>Pseudomonadati</taxon>
        <taxon>Nitrospirota</taxon>
        <taxon>Nitrospiria</taxon>
        <taxon>Nitrospirales</taxon>
        <taxon>Nitrospiraceae</taxon>
        <taxon>Nitrospira</taxon>
    </lineage>
</organism>
<evidence type="ECO:0000313" key="11">
    <source>
        <dbReference type="Proteomes" id="UP001302719"/>
    </source>
</evidence>
<dbReference type="PROSITE" id="PS51123">
    <property type="entry name" value="OMPA_2"/>
    <property type="match status" value="1"/>
</dbReference>
<dbReference type="Pfam" id="PF00691">
    <property type="entry name" value="OmpA"/>
    <property type="match status" value="1"/>
</dbReference>
<evidence type="ECO:0000256" key="2">
    <source>
        <dbReference type="ARBA" id="ARBA00008914"/>
    </source>
</evidence>
<evidence type="ECO:0000256" key="5">
    <source>
        <dbReference type="ARBA" id="ARBA00022989"/>
    </source>
</evidence>
<dbReference type="InterPro" id="IPR050330">
    <property type="entry name" value="Bact_OuterMem_StrucFunc"/>
</dbReference>
<evidence type="ECO:0000256" key="8">
    <source>
        <dbReference type="SAM" id="Phobius"/>
    </source>
</evidence>
<dbReference type="InterPro" id="IPR025713">
    <property type="entry name" value="MotB-like_N_dom"/>
</dbReference>
<name>A0AA96JXJ9_9BACT</name>
<evidence type="ECO:0000259" key="9">
    <source>
        <dbReference type="PROSITE" id="PS51123"/>
    </source>
</evidence>
<dbReference type="Proteomes" id="UP001302719">
    <property type="component" value="Chromosome"/>
</dbReference>
<keyword evidence="6 7" id="KW-0472">Membrane</keyword>
<feature type="transmembrane region" description="Helical" evidence="8">
    <location>
        <begin position="15"/>
        <end position="35"/>
    </location>
</feature>